<evidence type="ECO:0000313" key="1">
    <source>
        <dbReference type="EMBL" id="MBO9199414.1"/>
    </source>
</evidence>
<organism evidence="1 2">
    <name type="scientific">Niastella soli</name>
    <dbReference type="NCBI Taxonomy" id="2821487"/>
    <lineage>
        <taxon>Bacteria</taxon>
        <taxon>Pseudomonadati</taxon>
        <taxon>Bacteroidota</taxon>
        <taxon>Chitinophagia</taxon>
        <taxon>Chitinophagales</taxon>
        <taxon>Chitinophagaceae</taxon>
        <taxon>Niastella</taxon>
    </lineage>
</organism>
<name>A0ABS3YNE2_9BACT</name>
<evidence type="ECO:0000313" key="2">
    <source>
        <dbReference type="Proteomes" id="UP000677244"/>
    </source>
</evidence>
<dbReference type="EMBL" id="JAGHKO010000001">
    <property type="protein sequence ID" value="MBO9199414.1"/>
    <property type="molecule type" value="Genomic_DNA"/>
</dbReference>
<comment type="caution">
    <text evidence="1">The sequence shown here is derived from an EMBL/GenBank/DDBJ whole genome shotgun (WGS) entry which is preliminary data.</text>
</comment>
<reference evidence="1 2" key="1">
    <citation type="submission" date="2021-03" db="EMBL/GenBank/DDBJ databases">
        <title>Assistant Professor.</title>
        <authorList>
            <person name="Huq M.A."/>
        </authorList>
    </citation>
    <scope>NUCLEOTIDE SEQUENCE [LARGE SCALE GENOMIC DNA]</scope>
    <source>
        <strain evidence="1 2">MAH-29</strain>
    </source>
</reference>
<dbReference type="Proteomes" id="UP000677244">
    <property type="component" value="Unassembled WGS sequence"/>
</dbReference>
<gene>
    <name evidence="1" type="ORF">J7I42_03990</name>
</gene>
<sequence>MNDAIRHLFLLCLTCVAWQPGNAQVSRRLSEETVSYFLANQFRISVRPALARKASVTPNATYDPGASNFISLGAGIDYYCHFSESFSLITGLHGLWHGSNFTFLVPKTVFQPELDYDLDQSGSISGGLNHGLLSLQSTLEKRWFSKKETIWSAGLGLALNYSLTTNYEFDYNVYHNGQLVNYAWLGYNANNQSKPFLSAHAMAGRYWKIGKDRFIITNFVIDYSFTNFAKGYYSFNVPGKPVVTGDYKIDGSYAAIDVSYPLSRKKRR</sequence>
<accession>A0ABS3YNE2</accession>
<evidence type="ECO:0008006" key="3">
    <source>
        <dbReference type="Google" id="ProtNLM"/>
    </source>
</evidence>
<proteinExistence type="predicted"/>
<keyword evidence="2" id="KW-1185">Reference proteome</keyword>
<dbReference type="RefSeq" id="WP_209137480.1">
    <property type="nucleotide sequence ID" value="NZ_JAGHKO010000001.1"/>
</dbReference>
<protein>
    <recommendedName>
        <fullName evidence="3">Outer membrane protein beta-barrel domain-containing protein</fullName>
    </recommendedName>
</protein>